<dbReference type="InterPro" id="IPR018809">
    <property type="entry name" value="DUF2406"/>
</dbReference>
<dbReference type="Pfam" id="PF10295">
    <property type="entry name" value="DUF2406"/>
    <property type="match status" value="1"/>
</dbReference>
<sequence>MDQAALSRTRSRGISFRSDKSSGSKGKVDLTESPEEKSRRDSIWKNSSKANPNAALNELTPGAVAEETPRAVLADLNTNKVLNLTEQSTLQSLREYQHKDVNGNTIVDPDLSNPTRPRMERPLDTIRSFEKAIDNGYKRRASYSASRKTAPVTYSTIDTTLTPAESYDQNGQFSSRRSSNYYGESMRRSNHSRRSIANAINAGHDGGPSPGRHSAAGGGYYGADRRPDSYHQGPHRQQRYGSRVVSEGATPANHHHHQMGPPRPYGGQHVYHQSGDTVNTANGSDSTSPWANSTDPSSENSSIDKNLAGGGHAQNGGQQNGYGYGNPTIQEDKVAGPYGGGGPVRAPQQGQAEAPRKMIALGNSGDPPVLPTGKLPSNARSESEKKSGWLKRRFSKKG</sequence>
<dbReference type="Proteomes" id="UP001168146">
    <property type="component" value="Unassembled WGS sequence"/>
</dbReference>
<feature type="compositionally biased region" description="Basic residues" evidence="1">
    <location>
        <begin position="388"/>
        <end position="398"/>
    </location>
</feature>
<dbReference type="PANTHER" id="PTHR28186">
    <property type="entry name" value="MEIOTICALLY UP-REGULATED GENE 9 PROTEIN"/>
    <property type="match status" value="1"/>
</dbReference>
<protein>
    <recommendedName>
        <fullName evidence="4">DUF2406 domain-containing protein</fullName>
    </recommendedName>
</protein>
<proteinExistence type="predicted"/>
<dbReference type="AlphaFoldDB" id="A0AAN6J3F8"/>
<feature type="compositionally biased region" description="Polar residues" evidence="1">
    <location>
        <begin position="274"/>
        <end position="304"/>
    </location>
</feature>
<accession>A0AAN6J3F8</accession>
<gene>
    <name evidence="2" type="ORF">LTR82_014356</name>
</gene>
<reference evidence="2" key="1">
    <citation type="submission" date="2021-12" db="EMBL/GenBank/DDBJ databases">
        <title>Black yeast isolated from Biological Soil Crust.</title>
        <authorList>
            <person name="Kurbessoian T."/>
        </authorList>
    </citation>
    <scope>NUCLEOTIDE SEQUENCE</scope>
    <source>
        <strain evidence="2">CCFEE 5208</strain>
    </source>
</reference>
<dbReference type="EMBL" id="JASUXU010000070">
    <property type="protein sequence ID" value="KAK0311063.1"/>
    <property type="molecule type" value="Genomic_DNA"/>
</dbReference>
<comment type="caution">
    <text evidence="2">The sequence shown here is derived from an EMBL/GenBank/DDBJ whole genome shotgun (WGS) entry which is preliminary data.</text>
</comment>
<evidence type="ECO:0000256" key="1">
    <source>
        <dbReference type="SAM" id="MobiDB-lite"/>
    </source>
</evidence>
<feature type="compositionally biased region" description="Polar residues" evidence="1">
    <location>
        <begin position="163"/>
        <end position="182"/>
    </location>
</feature>
<feature type="region of interest" description="Disordered" evidence="1">
    <location>
        <begin position="1"/>
        <end position="63"/>
    </location>
</feature>
<dbReference type="PANTHER" id="PTHR28186:SF1">
    <property type="entry name" value="MEIOTICALLY UP-REGULATED GENE 9 PROTEIN"/>
    <property type="match status" value="1"/>
</dbReference>
<feature type="region of interest" description="Disordered" evidence="1">
    <location>
        <begin position="163"/>
        <end position="398"/>
    </location>
</feature>
<feature type="compositionally biased region" description="Basic and acidic residues" evidence="1">
    <location>
        <begin position="17"/>
        <end position="43"/>
    </location>
</feature>
<evidence type="ECO:0008006" key="4">
    <source>
        <dbReference type="Google" id="ProtNLM"/>
    </source>
</evidence>
<name>A0AAN6J3F8_9PEZI</name>
<feature type="compositionally biased region" description="Gly residues" evidence="1">
    <location>
        <begin position="308"/>
        <end position="324"/>
    </location>
</feature>
<evidence type="ECO:0000313" key="2">
    <source>
        <dbReference type="EMBL" id="KAK0311063.1"/>
    </source>
</evidence>
<organism evidence="2 3">
    <name type="scientific">Friedmanniomyces endolithicus</name>
    <dbReference type="NCBI Taxonomy" id="329885"/>
    <lineage>
        <taxon>Eukaryota</taxon>
        <taxon>Fungi</taxon>
        <taxon>Dikarya</taxon>
        <taxon>Ascomycota</taxon>
        <taxon>Pezizomycotina</taxon>
        <taxon>Dothideomycetes</taxon>
        <taxon>Dothideomycetidae</taxon>
        <taxon>Mycosphaerellales</taxon>
        <taxon>Teratosphaeriaceae</taxon>
        <taxon>Friedmanniomyces</taxon>
    </lineage>
</organism>
<evidence type="ECO:0000313" key="3">
    <source>
        <dbReference type="Proteomes" id="UP001168146"/>
    </source>
</evidence>